<evidence type="ECO:0000259" key="1">
    <source>
        <dbReference type="PROSITE" id="PS51725"/>
    </source>
</evidence>
<organism evidence="2 3">
    <name type="scientific">Deinococcus aquiradiocola</name>
    <dbReference type="NCBI Taxonomy" id="393059"/>
    <lineage>
        <taxon>Bacteria</taxon>
        <taxon>Thermotogati</taxon>
        <taxon>Deinococcota</taxon>
        <taxon>Deinococci</taxon>
        <taxon>Deinococcales</taxon>
        <taxon>Deinococcaceae</taxon>
        <taxon>Deinococcus</taxon>
    </lineage>
</organism>
<dbReference type="Pfam" id="PF03992">
    <property type="entry name" value="ABM"/>
    <property type="match status" value="1"/>
</dbReference>
<dbReference type="GO" id="GO:0004497">
    <property type="term" value="F:monooxygenase activity"/>
    <property type="evidence" value="ECO:0007669"/>
    <property type="project" value="UniProtKB-KW"/>
</dbReference>
<reference evidence="2" key="2">
    <citation type="submission" date="2020-09" db="EMBL/GenBank/DDBJ databases">
        <authorList>
            <person name="Sun Q."/>
            <person name="Ohkuma M."/>
        </authorList>
    </citation>
    <scope>NUCLEOTIDE SEQUENCE</scope>
    <source>
        <strain evidence="2">JCM 14371</strain>
    </source>
</reference>
<keyword evidence="2" id="KW-0503">Monooxygenase</keyword>
<feature type="domain" description="ABM" evidence="1">
    <location>
        <begin position="2"/>
        <end position="90"/>
    </location>
</feature>
<dbReference type="PROSITE" id="PS51725">
    <property type="entry name" value="ABM"/>
    <property type="match status" value="1"/>
</dbReference>
<dbReference type="EMBL" id="BMOE01000016">
    <property type="protein sequence ID" value="GGJ86448.1"/>
    <property type="molecule type" value="Genomic_DNA"/>
</dbReference>
<reference evidence="2" key="1">
    <citation type="journal article" date="2014" name="Int. J. Syst. Evol. Microbiol.">
        <title>Complete genome sequence of Corynebacterium casei LMG S-19264T (=DSM 44701T), isolated from a smear-ripened cheese.</title>
        <authorList>
            <consortium name="US DOE Joint Genome Institute (JGI-PGF)"/>
            <person name="Walter F."/>
            <person name="Albersmeier A."/>
            <person name="Kalinowski J."/>
            <person name="Ruckert C."/>
        </authorList>
    </citation>
    <scope>NUCLEOTIDE SEQUENCE</scope>
    <source>
        <strain evidence="2">JCM 14371</strain>
    </source>
</reference>
<dbReference type="PANTHER" id="PTHR33336">
    <property type="entry name" value="QUINOL MONOOXYGENASE YGIN-RELATED"/>
    <property type="match status" value="1"/>
</dbReference>
<accession>A0A917PP50</accession>
<keyword evidence="2" id="KW-0560">Oxidoreductase</keyword>
<dbReference type="RefSeq" id="WP_188964408.1">
    <property type="nucleotide sequence ID" value="NZ_BMOE01000016.1"/>
</dbReference>
<name>A0A917PP50_9DEIO</name>
<evidence type="ECO:0000313" key="2">
    <source>
        <dbReference type="EMBL" id="GGJ86448.1"/>
    </source>
</evidence>
<evidence type="ECO:0000313" key="3">
    <source>
        <dbReference type="Proteomes" id="UP000635726"/>
    </source>
</evidence>
<dbReference type="PANTHER" id="PTHR33336:SF3">
    <property type="entry name" value="ABM DOMAIN-CONTAINING PROTEIN"/>
    <property type="match status" value="1"/>
</dbReference>
<dbReference type="Proteomes" id="UP000635726">
    <property type="component" value="Unassembled WGS sequence"/>
</dbReference>
<dbReference type="AlphaFoldDB" id="A0A917PP50"/>
<dbReference type="SUPFAM" id="SSF54909">
    <property type="entry name" value="Dimeric alpha+beta barrel"/>
    <property type="match status" value="1"/>
</dbReference>
<protein>
    <submittedName>
        <fullName evidence="2">Antibiotic biosynthesis monooxygenase</fullName>
    </submittedName>
</protein>
<comment type="caution">
    <text evidence="2">The sequence shown here is derived from an EMBL/GenBank/DDBJ whole genome shotgun (WGS) entry which is preliminary data.</text>
</comment>
<dbReference type="InterPro" id="IPR007138">
    <property type="entry name" value="ABM_dom"/>
</dbReference>
<keyword evidence="3" id="KW-1185">Reference proteome</keyword>
<dbReference type="Gene3D" id="3.30.70.100">
    <property type="match status" value="1"/>
</dbReference>
<sequence length="100" mass="10853">MVISLGYVTVPAEHHAQVSQMLSDLAARTRAEQGCLDYRVSHDLEVPGRFTLVETWNSVADMQTHLALPHIGPAVEALHALGARDLSVTAYEAGDPMTML</sequence>
<proteinExistence type="predicted"/>
<gene>
    <name evidence="2" type="ORF">GCM10008939_32970</name>
</gene>
<dbReference type="InterPro" id="IPR011008">
    <property type="entry name" value="Dimeric_a/b-barrel"/>
</dbReference>
<dbReference type="InterPro" id="IPR050744">
    <property type="entry name" value="AI-2_Isomerase_LsrG"/>
</dbReference>